<dbReference type="Pfam" id="PF04760">
    <property type="entry name" value="IF2_N"/>
    <property type="match status" value="1"/>
</dbReference>
<evidence type="ECO:0000256" key="2">
    <source>
        <dbReference type="SAM" id="Phobius"/>
    </source>
</evidence>
<gene>
    <name evidence="4" type="ORF">O9U_11335</name>
</gene>
<dbReference type="AlphaFoldDB" id="S6FEP2"/>
<accession>S6FEP2</accession>
<dbReference type="Gene3D" id="1.10.10.2480">
    <property type="match status" value="1"/>
</dbReference>
<evidence type="ECO:0000313" key="4">
    <source>
        <dbReference type="EMBL" id="CDG03741.1"/>
    </source>
</evidence>
<feature type="transmembrane region" description="Helical" evidence="2">
    <location>
        <begin position="122"/>
        <end position="143"/>
    </location>
</feature>
<keyword evidence="2" id="KW-0472">Membrane</keyword>
<feature type="compositionally biased region" description="Basic residues" evidence="1">
    <location>
        <begin position="76"/>
        <end position="88"/>
    </location>
</feature>
<protein>
    <recommendedName>
        <fullName evidence="3">Translation initiation factor IF-2 N-terminal domain-containing protein</fullName>
    </recommendedName>
</protein>
<keyword evidence="2" id="KW-0812">Transmembrane</keyword>
<name>S6FEP2_LACLL</name>
<dbReference type="InterPro" id="IPR006847">
    <property type="entry name" value="IF2_N"/>
</dbReference>
<evidence type="ECO:0000256" key="1">
    <source>
        <dbReference type="SAM" id="MobiDB-lite"/>
    </source>
</evidence>
<feature type="domain" description="Translation initiation factor IF-2 N-terminal" evidence="3">
    <location>
        <begin position="14"/>
        <end position="58"/>
    </location>
</feature>
<dbReference type="EMBL" id="CBLU010000005">
    <property type="protein sequence ID" value="CDG03741.1"/>
    <property type="molecule type" value="Genomic_DNA"/>
</dbReference>
<comment type="caution">
    <text evidence="4">The sequence shown here is derived from an EMBL/GenBank/DDBJ whole genome shotgun (WGS) entry which is preliminary data.</text>
</comment>
<evidence type="ECO:0000259" key="3">
    <source>
        <dbReference type="Pfam" id="PF04760"/>
    </source>
</evidence>
<reference evidence="4 5" key="1">
    <citation type="journal article" date="2013" name="Appl. Environ. Microbiol.">
        <title>The Carbohydrate Metabolism Signature of Lactococcus lactis Strain A12 Reveals Its Sourdough Ecosystem Origin.</title>
        <authorList>
            <person name="Passerini D."/>
            <person name="Coddeville M."/>
            <person name="Le Bourgeois P."/>
            <person name="Loubiere P."/>
            <person name="Ritzenthaler P."/>
            <person name="Fontagne-Faucher C."/>
            <person name="Daveran-Mingot M.L."/>
            <person name="Cocaign-Bousquet M."/>
        </authorList>
    </citation>
    <scope>NUCLEOTIDE SEQUENCE [LARGE SCALE GENOMIC DNA]</scope>
    <source>
        <strain evidence="4 5">A12</strain>
    </source>
</reference>
<dbReference type="Proteomes" id="UP000015361">
    <property type="component" value="Unassembled WGS sequence"/>
</dbReference>
<feature type="region of interest" description="Disordered" evidence="1">
    <location>
        <begin position="168"/>
        <end position="189"/>
    </location>
</feature>
<organism evidence="4 5">
    <name type="scientific">Lactococcus lactis subsp. lactis A12</name>
    <dbReference type="NCBI Taxonomy" id="1137134"/>
    <lineage>
        <taxon>Bacteria</taxon>
        <taxon>Bacillati</taxon>
        <taxon>Bacillota</taxon>
        <taxon>Bacilli</taxon>
        <taxon>Lactobacillales</taxon>
        <taxon>Streptococcaceae</taxon>
        <taxon>Lactococcus</taxon>
    </lineage>
</organism>
<proteinExistence type="predicted"/>
<feature type="region of interest" description="Disordered" evidence="1">
    <location>
        <begin position="50"/>
        <end position="113"/>
    </location>
</feature>
<evidence type="ECO:0000313" key="5">
    <source>
        <dbReference type="Proteomes" id="UP000015361"/>
    </source>
</evidence>
<keyword evidence="2" id="KW-1133">Transmembrane helix</keyword>
<sequence>MRYIFNHIKGNDMKKRIYQLAKEVGCSNQELLERAQKLGFAVTTASSGLSEEETQQLLNPPKRSATKTKAPSPKVPKSKPSKQIKKVKTSVFPQLSDYEKKPAKKAKPPEVKTLSPKRAHHYFVFVVLLFHLSIAGLGAVGVLSEVRMNQLVRQTNQVIKNLNQENEAQSKAISQLEQKQSTTSSEAPK</sequence>